<dbReference type="SUPFAM" id="SSF48208">
    <property type="entry name" value="Six-hairpin glycosidases"/>
    <property type="match status" value="1"/>
</dbReference>
<dbReference type="KEGG" id="rbc:BN938_2803"/>
<comment type="subunit">
    <text evidence="2">Monomer.</text>
</comment>
<dbReference type="InterPro" id="IPR008928">
    <property type="entry name" value="6-hairpin_glycosidase_sf"/>
</dbReference>
<dbReference type="InterPro" id="IPR014718">
    <property type="entry name" value="GH-type_carb-bd"/>
</dbReference>
<keyword evidence="7" id="KW-1185">Reference proteome</keyword>
<feature type="domain" description="Glycosyl hydrolase family 92" evidence="4">
    <location>
        <begin position="303"/>
        <end position="767"/>
    </location>
</feature>
<comment type="cofactor">
    <cofactor evidence="1">
        <name>Ca(2+)</name>
        <dbReference type="ChEBI" id="CHEBI:29108"/>
    </cofactor>
</comment>
<dbReference type="PANTHER" id="PTHR12143">
    <property type="entry name" value="PEPTIDE N-GLYCANASE PNGASE -RELATED"/>
    <property type="match status" value="1"/>
</dbReference>
<dbReference type="InterPro" id="IPR050883">
    <property type="entry name" value="PNGase"/>
</dbReference>
<dbReference type="GO" id="GO:0005829">
    <property type="term" value="C:cytosol"/>
    <property type="evidence" value="ECO:0007669"/>
    <property type="project" value="TreeGrafter"/>
</dbReference>
<dbReference type="HOGENOM" id="CLU_003690_2_2_10"/>
<evidence type="ECO:0000256" key="1">
    <source>
        <dbReference type="ARBA" id="ARBA00001913"/>
    </source>
</evidence>
<protein>
    <submittedName>
        <fullName evidence="6">Alpha-1,2-mannosidase</fullName>
    </submittedName>
</protein>
<evidence type="ECO:0000259" key="4">
    <source>
        <dbReference type="Pfam" id="PF07971"/>
    </source>
</evidence>
<dbReference type="eggNOG" id="COG3537">
    <property type="taxonomic scope" value="Bacteria"/>
</dbReference>
<dbReference type="PATRIC" id="fig|1433126.3.peg.2773"/>
<evidence type="ECO:0000256" key="2">
    <source>
        <dbReference type="ARBA" id="ARBA00011245"/>
    </source>
</evidence>
<evidence type="ECO:0000313" key="6">
    <source>
        <dbReference type="EMBL" id="CDN32869.1"/>
    </source>
</evidence>
<dbReference type="eggNOG" id="COG3291">
    <property type="taxonomic scope" value="Bacteria"/>
</dbReference>
<organism evidence="6 7">
    <name type="scientific">Mucinivorans hirudinis</name>
    <dbReference type="NCBI Taxonomy" id="1433126"/>
    <lineage>
        <taxon>Bacteria</taxon>
        <taxon>Pseudomonadati</taxon>
        <taxon>Bacteroidota</taxon>
        <taxon>Bacteroidia</taxon>
        <taxon>Bacteroidales</taxon>
        <taxon>Rikenellaceae</taxon>
        <taxon>Mucinivorans</taxon>
    </lineage>
</organism>
<dbReference type="InterPro" id="IPR005887">
    <property type="entry name" value="GH92_a_mannosidase_put"/>
</dbReference>
<dbReference type="InterPro" id="IPR041371">
    <property type="entry name" value="GH92_N"/>
</dbReference>
<evidence type="ECO:0000313" key="7">
    <source>
        <dbReference type="Proteomes" id="UP000027616"/>
    </source>
</evidence>
<dbReference type="InterPro" id="IPR012939">
    <property type="entry name" value="Glyco_hydro_92"/>
</dbReference>
<name>A0A060REP7_9BACT</name>
<sequence>MYVQLYNKIQISNSMKRITCILISTLATLGVTAQNSTKVNQFIGTRSMGHVFPGAVAPHGLIALSPDTDTIPHNVAGVYQKDSYRYCAGYQYDDKTIVGFSHTHFSGTGHSDLGDLLIMPTNGKRLLTPSTSDNPENGYRSRFSHSTERAHPGYYAVRLDDYQIDVELTATERVGLHRYHYPTADARFILDLVHSIYNYDGKVLWSSIRVENPQLITGYRVTNGWARENYQYFAISLSQPISNYGYEEFEKVNYGGGWRKFNLKENFPEIAGRKIRAYFEFKLDSKRELEVRLAFSAVSTQGAIRNLEAEAPQGAAFEQIANQVSAKWDRELDVIEAQGSKDQLAMLYTSLYHCKINPSIYQDVDGQYRGLDGNTHKASGFDNYTVFSLWDTYRALHPLMNIIDRKRSADFAKSMLAHREQSVHKILPMWSHMASENWCMIGYHGVSVLADALAKGIELDNNKALEAMYSSSNLPYFDRTDKYKEYGYVPFEDSPYGTSLTLEYAYDDWCIYMSALRAGDINKANIYRRRAMSYRNVFDESIGYTRARLRDGSWKKTFSLLNTHGEGYIEGNSLNYSFYVPHDPLAMIELMGGDRVFVGKLDSLFAMYLPDEFFAHTEDVTREGLLGGYVHGNEPSHHIPYLYNYTSEPYKTQYWVREILNKMYRNEIDGLCGNDDCGQMSAWYVYSVMGFYPVLPGSNELVLGAPYLPYIKLNLGEGKSFEIKAPAVSDKNRYVQSVKLNGKPYTKGYILNDDILNGGVMEFEMGSKPNKKRLFKGDDMPYSLSKPTQWSSFDVGEVLFLDKSPETAGSKVYHRLVTNPQQKITQKAREVLALLYFSPRDSIPAIKQINYTLKDYDGVSNKQGAPPTVSIEFSTRQMEKKLSNTELLYQNDGVLVHELTHAYQLEPQGIGNYSNSRVFRAMIEGVADAIRFLSGYFEQSDCPSGGDILDGYRTTGFFLVWLTQNKDADFLRKFNASTLYVVPWSFDGAIKYALGDSYSADKLWQEYQVYRAKITNG</sequence>
<dbReference type="Pfam" id="PF17678">
    <property type="entry name" value="Glyco_hydro_92N"/>
    <property type="match status" value="1"/>
</dbReference>
<dbReference type="STRING" id="1433126.BN938_2803"/>
<dbReference type="Pfam" id="PF04450">
    <property type="entry name" value="BSP"/>
    <property type="match status" value="1"/>
</dbReference>
<gene>
    <name evidence="6" type="ORF">BN938_2803</name>
</gene>
<dbReference type="GO" id="GO:0005975">
    <property type="term" value="P:carbohydrate metabolic process"/>
    <property type="evidence" value="ECO:0007669"/>
    <property type="project" value="InterPro"/>
</dbReference>
<dbReference type="GO" id="GO:0006516">
    <property type="term" value="P:glycoprotein catabolic process"/>
    <property type="evidence" value="ECO:0007669"/>
    <property type="project" value="TreeGrafter"/>
</dbReference>
<dbReference type="FunFam" id="3.30.2080.10:FF:000001">
    <property type="entry name" value="Alpha-1,2-mannosidase subfamily"/>
    <property type="match status" value="1"/>
</dbReference>
<dbReference type="Pfam" id="PF07971">
    <property type="entry name" value="Glyco_hydro_92"/>
    <property type="match status" value="1"/>
</dbReference>
<dbReference type="Gene3D" id="2.70.98.10">
    <property type="match status" value="1"/>
</dbReference>
<evidence type="ECO:0000256" key="3">
    <source>
        <dbReference type="ARBA" id="ARBA00022837"/>
    </source>
</evidence>
<proteinExistence type="predicted"/>
<dbReference type="InterPro" id="IPR007541">
    <property type="entry name" value="Uncharacterised_BSP"/>
</dbReference>
<dbReference type="GO" id="GO:0030246">
    <property type="term" value="F:carbohydrate binding"/>
    <property type="evidence" value="ECO:0007669"/>
    <property type="project" value="InterPro"/>
</dbReference>
<keyword evidence="3" id="KW-0106">Calcium</keyword>
<dbReference type="Gene3D" id="1.20.1610.10">
    <property type="entry name" value="alpha-1,2-mannosidases domains"/>
    <property type="match status" value="1"/>
</dbReference>
<feature type="domain" description="Glycosyl hydrolase family 92 N-terminal" evidence="5">
    <location>
        <begin position="39"/>
        <end position="296"/>
    </location>
</feature>
<dbReference type="Gene3D" id="3.30.2080.10">
    <property type="entry name" value="GH92 mannosidase domain"/>
    <property type="match status" value="1"/>
</dbReference>
<reference evidence="6" key="1">
    <citation type="submission" date="2014-01" db="EMBL/GenBank/DDBJ databases">
        <authorList>
            <person name="Nelson M."/>
        </authorList>
    </citation>
    <scope>NUCLEOTIDE SEQUENCE</scope>
</reference>
<dbReference type="EMBL" id="HG934468">
    <property type="protein sequence ID" value="CDN32869.1"/>
    <property type="molecule type" value="Genomic_DNA"/>
</dbReference>
<dbReference type="Gene3D" id="1.20.1050.60">
    <property type="entry name" value="alpha-1,2-mannosidase"/>
    <property type="match status" value="1"/>
</dbReference>
<dbReference type="NCBIfam" id="TIGR01180">
    <property type="entry name" value="aman2_put"/>
    <property type="match status" value="1"/>
</dbReference>
<dbReference type="PANTHER" id="PTHR12143:SF39">
    <property type="entry name" value="SECRETED PROTEIN"/>
    <property type="match status" value="1"/>
</dbReference>
<accession>A0A060REP7</accession>
<dbReference type="Proteomes" id="UP000027616">
    <property type="component" value="Chromosome I"/>
</dbReference>
<evidence type="ECO:0000259" key="5">
    <source>
        <dbReference type="Pfam" id="PF17678"/>
    </source>
</evidence>
<dbReference type="AlphaFoldDB" id="A0A060REP7"/>
<dbReference type="GO" id="GO:0000224">
    <property type="term" value="F:peptide-N4-(N-acetyl-beta-glucosaminyl)asparagine amidase activity"/>
    <property type="evidence" value="ECO:0007669"/>
    <property type="project" value="TreeGrafter"/>
</dbReference>
<reference evidence="6" key="2">
    <citation type="journal article" date="2015" name="Genome Announc.">
        <title>Complete Genome Sequence of the Novel Leech Symbiont Mucinivorans hirudinis M3T.</title>
        <authorList>
            <person name="Nelson M.C."/>
            <person name="Bomar L."/>
            <person name="Graf J."/>
        </authorList>
    </citation>
    <scope>NUCLEOTIDE SEQUENCE [LARGE SCALE GENOMIC DNA]</scope>
</reference>